<reference evidence="2" key="2">
    <citation type="journal article" date="2017" name="J. Anim. Genet.">
        <title>Multiple reference genome sequences of hot pepper reveal the massive evolution of plant disease resistance genes by retroduplication.</title>
        <authorList>
            <person name="Kim S."/>
            <person name="Park J."/>
            <person name="Yeom S.-I."/>
            <person name="Kim Y.-M."/>
            <person name="Seo E."/>
            <person name="Kim K.-T."/>
            <person name="Kim M.-S."/>
            <person name="Lee J.M."/>
            <person name="Cheong K."/>
            <person name="Shin H.-S."/>
            <person name="Kim S.-B."/>
            <person name="Han K."/>
            <person name="Lee J."/>
            <person name="Park M."/>
            <person name="Lee H.-A."/>
            <person name="Lee H.-Y."/>
            <person name="Lee Y."/>
            <person name="Oh S."/>
            <person name="Lee J.H."/>
            <person name="Choi E."/>
            <person name="Choi E."/>
            <person name="Lee S.E."/>
            <person name="Jeon J."/>
            <person name="Kim H."/>
            <person name="Choi G."/>
            <person name="Song H."/>
            <person name="Lee J."/>
            <person name="Lee S.-C."/>
            <person name="Kwon J.-K."/>
            <person name="Lee H.-Y."/>
            <person name="Koo N."/>
            <person name="Hong Y."/>
            <person name="Kim R.W."/>
            <person name="Kang W.-H."/>
            <person name="Huh J.H."/>
            <person name="Kang B.-C."/>
            <person name="Yang T.-J."/>
            <person name="Lee Y.-H."/>
            <person name="Bennetzen J.L."/>
            <person name="Choi D."/>
        </authorList>
    </citation>
    <scope>NUCLEOTIDE SEQUENCE [LARGE SCALE GENOMIC DNA]</scope>
    <source>
        <strain evidence="2">cv. PBC81</strain>
    </source>
</reference>
<evidence type="ECO:0000313" key="2">
    <source>
        <dbReference type="Proteomes" id="UP000224567"/>
    </source>
</evidence>
<comment type="caution">
    <text evidence="1">The sequence shown here is derived from an EMBL/GenBank/DDBJ whole genome shotgun (WGS) entry which is preliminary data.</text>
</comment>
<dbReference type="Proteomes" id="UP000224567">
    <property type="component" value="Unassembled WGS sequence"/>
</dbReference>
<gene>
    <name evidence="1" type="ORF">CQW23_31600</name>
</gene>
<evidence type="ECO:0000313" key="1">
    <source>
        <dbReference type="EMBL" id="PHT28783.1"/>
    </source>
</evidence>
<dbReference type="AlphaFoldDB" id="A0A2G2V724"/>
<dbReference type="OrthoDB" id="1264606at2759"/>
<dbReference type="EMBL" id="MLFT02000181">
    <property type="protein sequence ID" value="PHT28783.1"/>
    <property type="molecule type" value="Genomic_DNA"/>
</dbReference>
<protein>
    <submittedName>
        <fullName evidence="1">Uncharacterized protein</fullName>
    </submittedName>
</protein>
<dbReference type="PANTHER" id="PTHR38370">
    <property type="entry name" value="BETA-1,4-XYLOSIDASE"/>
    <property type="match status" value="1"/>
</dbReference>
<dbReference type="PANTHER" id="PTHR38370:SF1">
    <property type="entry name" value="BETA-1,4-XYLOSIDASE"/>
    <property type="match status" value="1"/>
</dbReference>
<accession>A0A2G2V724</accession>
<reference evidence="1 2" key="1">
    <citation type="journal article" date="2017" name="Genome Biol.">
        <title>New reference genome sequences of hot pepper reveal the massive evolution of plant disease-resistance genes by retroduplication.</title>
        <authorList>
            <person name="Kim S."/>
            <person name="Park J."/>
            <person name="Yeom S.I."/>
            <person name="Kim Y.M."/>
            <person name="Seo E."/>
            <person name="Kim K.T."/>
            <person name="Kim M.S."/>
            <person name="Lee J.M."/>
            <person name="Cheong K."/>
            <person name="Shin H.S."/>
            <person name="Kim S.B."/>
            <person name="Han K."/>
            <person name="Lee J."/>
            <person name="Park M."/>
            <person name="Lee H.A."/>
            <person name="Lee H.Y."/>
            <person name="Lee Y."/>
            <person name="Oh S."/>
            <person name="Lee J.H."/>
            <person name="Choi E."/>
            <person name="Choi E."/>
            <person name="Lee S.E."/>
            <person name="Jeon J."/>
            <person name="Kim H."/>
            <person name="Choi G."/>
            <person name="Song H."/>
            <person name="Lee J."/>
            <person name="Lee S.C."/>
            <person name="Kwon J.K."/>
            <person name="Lee H.Y."/>
            <person name="Koo N."/>
            <person name="Hong Y."/>
            <person name="Kim R.W."/>
            <person name="Kang W.H."/>
            <person name="Huh J.H."/>
            <person name="Kang B.C."/>
            <person name="Yang T.J."/>
            <person name="Lee Y.H."/>
            <person name="Bennetzen J.L."/>
            <person name="Choi D."/>
        </authorList>
    </citation>
    <scope>NUCLEOTIDE SEQUENCE [LARGE SCALE GENOMIC DNA]</scope>
    <source>
        <strain evidence="2">cv. PBC81</strain>
    </source>
</reference>
<name>A0A2G2V724_CAPBA</name>
<organism evidence="1 2">
    <name type="scientific">Capsicum baccatum</name>
    <name type="common">Peruvian pepper</name>
    <dbReference type="NCBI Taxonomy" id="33114"/>
    <lineage>
        <taxon>Eukaryota</taxon>
        <taxon>Viridiplantae</taxon>
        <taxon>Streptophyta</taxon>
        <taxon>Embryophyta</taxon>
        <taxon>Tracheophyta</taxon>
        <taxon>Spermatophyta</taxon>
        <taxon>Magnoliopsida</taxon>
        <taxon>eudicotyledons</taxon>
        <taxon>Gunneridae</taxon>
        <taxon>Pentapetalae</taxon>
        <taxon>asterids</taxon>
        <taxon>lamiids</taxon>
        <taxon>Solanales</taxon>
        <taxon>Solanaceae</taxon>
        <taxon>Solanoideae</taxon>
        <taxon>Capsiceae</taxon>
        <taxon>Capsicum</taxon>
    </lineage>
</organism>
<proteinExistence type="predicted"/>
<keyword evidence="2" id="KW-1185">Reference proteome</keyword>
<sequence length="120" mass="13565">MEGLIPFLLHAMKKQEPQHKSFRCHSGTSNQDYHMLVGGDSVEGSSHRRTQLQSPVSTDFLYLPQPKSFSNRTSILFSPVSNQNGSRQQFGSNMAATSSLQATATVDNLRHRKFRCKRLR</sequence>